<dbReference type="Proteomes" id="UP000595703">
    <property type="component" value="Chromosome"/>
</dbReference>
<name>A0A7U3URB8_9ACTN</name>
<gene>
    <name evidence="2" type="ORF">RVR_5346</name>
</gene>
<accession>A0A7U3URB8</accession>
<sequence length="153" mass="16906">MTELQTVVDRCAIDALRGEFADAGMTGDYDRLTALFTDDGVWRIPDGGIEFTGRAAIRAGVERLQANWEFFVQNVHAGSIRIDGDTATGRSYVAELGRTRGGASHVNHAIYHDRYRRTADGWRFAERSYEIRYVDSTPLAGTVPGPAERAPRG</sequence>
<protein>
    <recommendedName>
        <fullName evidence="1">SnoaL-like domain-containing protein</fullName>
    </recommendedName>
</protein>
<dbReference type="Pfam" id="PF13577">
    <property type="entry name" value="SnoaL_4"/>
    <property type="match status" value="1"/>
</dbReference>
<dbReference type="EMBL" id="AP018365">
    <property type="protein sequence ID" value="BBA98940.1"/>
    <property type="molecule type" value="Genomic_DNA"/>
</dbReference>
<proteinExistence type="predicted"/>
<evidence type="ECO:0000313" key="2">
    <source>
        <dbReference type="EMBL" id="BBA98940.1"/>
    </source>
</evidence>
<dbReference type="InterPro" id="IPR032710">
    <property type="entry name" value="NTF2-like_dom_sf"/>
</dbReference>
<reference evidence="2 3" key="3">
    <citation type="journal article" date="2011" name="Nat. Chem. Biol.">
        <title>Reveromycin A biosynthesis uses RevG and RevJ for stereospecific spiroacetal formation.</title>
        <authorList>
            <person name="Takahashi S."/>
            <person name="Toyoda A."/>
            <person name="Sekiyama Y."/>
            <person name="Takagi H."/>
            <person name="Nogawa T."/>
            <person name="Uramoto M."/>
            <person name="Suzuki R."/>
            <person name="Koshino H."/>
            <person name="Kumano T."/>
            <person name="Panthee S."/>
            <person name="Dairi T."/>
            <person name="Ishikawa J."/>
            <person name="Ikeda H."/>
            <person name="Sakaki Y."/>
            <person name="Osada H."/>
        </authorList>
    </citation>
    <scope>NUCLEOTIDE SEQUENCE [LARGE SCALE GENOMIC DNA]</scope>
    <source>
        <strain evidence="2 3">SN-593</strain>
    </source>
</reference>
<keyword evidence="3" id="KW-1185">Reference proteome</keyword>
<dbReference type="SUPFAM" id="SSF54427">
    <property type="entry name" value="NTF2-like"/>
    <property type="match status" value="1"/>
</dbReference>
<dbReference type="Gene3D" id="3.10.450.50">
    <property type="match status" value="1"/>
</dbReference>
<reference evidence="2 3" key="1">
    <citation type="journal article" date="2010" name="J. Bacteriol.">
        <title>Biochemical characterization of a novel indole prenyltransferase from Streptomyces sp. SN-593.</title>
        <authorList>
            <person name="Takahashi S."/>
            <person name="Takagi H."/>
            <person name="Toyoda A."/>
            <person name="Uramoto M."/>
            <person name="Nogawa T."/>
            <person name="Ueki M."/>
            <person name="Sakaki Y."/>
            <person name="Osada H."/>
        </authorList>
    </citation>
    <scope>NUCLEOTIDE SEQUENCE [LARGE SCALE GENOMIC DNA]</scope>
    <source>
        <strain evidence="2 3">SN-593</strain>
    </source>
</reference>
<organism evidence="2 3">
    <name type="scientific">Actinacidiphila reveromycinica</name>
    <dbReference type="NCBI Taxonomy" id="659352"/>
    <lineage>
        <taxon>Bacteria</taxon>
        <taxon>Bacillati</taxon>
        <taxon>Actinomycetota</taxon>
        <taxon>Actinomycetes</taxon>
        <taxon>Kitasatosporales</taxon>
        <taxon>Streptomycetaceae</taxon>
        <taxon>Actinacidiphila</taxon>
    </lineage>
</organism>
<dbReference type="InterPro" id="IPR037401">
    <property type="entry name" value="SnoaL-like"/>
</dbReference>
<dbReference type="AlphaFoldDB" id="A0A7U3URB8"/>
<dbReference type="RefSeq" id="WP_202235000.1">
    <property type="nucleotide sequence ID" value="NZ_AP018365.1"/>
</dbReference>
<evidence type="ECO:0000313" key="3">
    <source>
        <dbReference type="Proteomes" id="UP000595703"/>
    </source>
</evidence>
<reference evidence="2 3" key="4">
    <citation type="journal article" date="2020" name="Sci. Rep.">
        <title>beta-carboline chemical signals induce reveromycin production through a LuxR family regulator in Streptomyces sp. SN-593.</title>
        <authorList>
            <person name="Panthee S."/>
            <person name="Kito N."/>
            <person name="Hayashi T."/>
            <person name="Shimizu T."/>
            <person name="Ishikawa J."/>
            <person name="Hamamoto H."/>
            <person name="Osada H."/>
            <person name="Takahashi S."/>
        </authorList>
    </citation>
    <scope>NUCLEOTIDE SEQUENCE [LARGE SCALE GENOMIC DNA]</scope>
    <source>
        <strain evidence="2 3">SN-593</strain>
    </source>
</reference>
<dbReference type="KEGG" id="arev:RVR_5346"/>
<evidence type="ECO:0000259" key="1">
    <source>
        <dbReference type="Pfam" id="PF13577"/>
    </source>
</evidence>
<feature type="domain" description="SnoaL-like" evidence="1">
    <location>
        <begin position="26"/>
        <end position="127"/>
    </location>
</feature>
<reference evidence="2 3" key="2">
    <citation type="journal article" date="2011" name="J. Antibiot.">
        <title>Furaquinocins I and J: novel polyketide isoprenoid hybrid compounds from Streptomyces reveromyceticus SN-593.</title>
        <authorList>
            <person name="Panthee S."/>
            <person name="Takahashi S."/>
            <person name="Takagi H."/>
            <person name="Nogawa T."/>
            <person name="Oowada E."/>
            <person name="Uramoto M."/>
            <person name="Osada H."/>
        </authorList>
    </citation>
    <scope>NUCLEOTIDE SEQUENCE [LARGE SCALE GENOMIC DNA]</scope>
    <source>
        <strain evidence="2 3">SN-593</strain>
    </source>
</reference>